<gene>
    <name evidence="2" type="ORF">F2A38_00360</name>
</gene>
<proteinExistence type="predicted"/>
<evidence type="ECO:0000313" key="3">
    <source>
        <dbReference type="Proteomes" id="UP000323924"/>
    </source>
</evidence>
<dbReference type="EMBL" id="VWPC01000001">
    <property type="protein sequence ID" value="KAA5845598.1"/>
    <property type="molecule type" value="Genomic_DNA"/>
</dbReference>
<dbReference type="RefSeq" id="WP_150048343.1">
    <property type="nucleotide sequence ID" value="NZ_VWPC01000001.1"/>
</dbReference>
<sequence>MTDARQLPPTEEERMLEHIRQHSHGEPPASLDALIMATARREAPAPRPSLWQRWFDLCRQPRWQVAFAGLFGVTLLLGVLQRSPEPAPSQAFAPAPAPMAKAAAPQLARRQAESAPAGAAPAESARAESTMEESNRFELAATPDAAAGALSAPAPAAPGAGLPLIHDTQAFTAKPYESLGHLASFPGKEQGKEPVERHASESILDDALREVLRLRKIGQDKVADQYIIALKQRFPDEEIAERLEALQQP</sequence>
<accession>A0AB34CCY7</accession>
<reference evidence="2 3" key="1">
    <citation type="submission" date="2019-09" db="EMBL/GenBank/DDBJ databases">
        <authorList>
            <person name="Vacheron J."/>
            <person name="Dubost A."/>
            <person name="Prigent-Combaret C."/>
            <person name="Muller D."/>
        </authorList>
    </citation>
    <scope>NUCLEOTIDE SEQUENCE [LARGE SCALE GENOMIC DNA]</scope>
    <source>
        <strain evidence="2 3">JV497</strain>
    </source>
</reference>
<feature type="compositionally biased region" description="Low complexity" evidence="1">
    <location>
        <begin position="88"/>
        <end position="128"/>
    </location>
</feature>
<protein>
    <submittedName>
        <fullName evidence="2">Uncharacterized protein</fullName>
    </submittedName>
</protein>
<feature type="region of interest" description="Disordered" evidence="1">
    <location>
        <begin position="84"/>
        <end position="136"/>
    </location>
</feature>
<dbReference type="Proteomes" id="UP000323924">
    <property type="component" value="Unassembled WGS sequence"/>
</dbReference>
<comment type="caution">
    <text evidence="2">The sequence shown here is derived from an EMBL/GenBank/DDBJ whole genome shotgun (WGS) entry which is preliminary data.</text>
</comment>
<evidence type="ECO:0000313" key="2">
    <source>
        <dbReference type="EMBL" id="KAA5845598.1"/>
    </source>
</evidence>
<organism evidence="2 3">
    <name type="scientific">Pseudomonas chlororaphis</name>
    <dbReference type="NCBI Taxonomy" id="587753"/>
    <lineage>
        <taxon>Bacteria</taxon>
        <taxon>Pseudomonadati</taxon>
        <taxon>Pseudomonadota</taxon>
        <taxon>Gammaproteobacteria</taxon>
        <taxon>Pseudomonadales</taxon>
        <taxon>Pseudomonadaceae</taxon>
        <taxon>Pseudomonas</taxon>
    </lineage>
</organism>
<name>A0AB34CCY7_9PSED</name>
<evidence type="ECO:0000256" key="1">
    <source>
        <dbReference type="SAM" id="MobiDB-lite"/>
    </source>
</evidence>
<dbReference type="AlphaFoldDB" id="A0AB34CCY7"/>